<dbReference type="EMBL" id="VVXJ01000036">
    <property type="protein sequence ID" value="KAA2373264.1"/>
    <property type="molecule type" value="Genomic_DNA"/>
</dbReference>
<proteinExistence type="predicted"/>
<evidence type="ECO:0000313" key="1">
    <source>
        <dbReference type="EMBL" id="KAA2373264.1"/>
    </source>
</evidence>
<comment type="caution">
    <text evidence="1">The sequence shown here is derived from an EMBL/GenBank/DDBJ whole genome shotgun (WGS) entry which is preliminary data.</text>
</comment>
<reference evidence="1 2" key="1">
    <citation type="journal article" date="2019" name="Nat. Med.">
        <title>A library of human gut bacterial isolates paired with longitudinal multiomics data enables mechanistic microbiome research.</title>
        <authorList>
            <person name="Poyet M."/>
            <person name="Groussin M."/>
            <person name="Gibbons S.M."/>
            <person name="Avila-Pacheco J."/>
            <person name="Jiang X."/>
            <person name="Kearney S.M."/>
            <person name="Perrotta A.R."/>
            <person name="Berdy B."/>
            <person name="Zhao S."/>
            <person name="Lieberman T.D."/>
            <person name="Swanson P.K."/>
            <person name="Smith M."/>
            <person name="Roesemann S."/>
            <person name="Alexander J.E."/>
            <person name="Rich S.A."/>
            <person name="Livny J."/>
            <person name="Vlamakis H."/>
            <person name="Clish C."/>
            <person name="Bullock K."/>
            <person name="Deik A."/>
            <person name="Scott J."/>
            <person name="Pierce K.A."/>
            <person name="Xavier R.J."/>
            <person name="Alm E.J."/>
        </authorList>
    </citation>
    <scope>NUCLEOTIDE SEQUENCE [LARGE SCALE GENOMIC DNA]</scope>
    <source>
        <strain evidence="1 2">BIOML-A1</strain>
    </source>
</reference>
<dbReference type="PROSITE" id="PS51257">
    <property type="entry name" value="PROKAR_LIPOPROTEIN"/>
    <property type="match status" value="1"/>
</dbReference>
<sequence length="388" mass="46251">MIKNCILILVVGLIMLGCGNRQVRQIEQVREDSTELTIKTYYDTIHFKFKWRDADSIPYLFGKPSKDKIAEYQRRFDSLHRTERYGFYDRIGYFRDIPHITAVNDFVTLWFATETPYQDDLDMILWRINECYPLNCSTTEIDRYQRFSEQIDSLLSYSLGSQWDANIQAWLATKLHECKVEIYNNRLLDCNNKFKDILVSEHSVWKEYEEALHDVCDKIVVGKHGGSGAPLAYGEFFIESYEQRLISLLDYYFTLGDSNYQPTERHRVIPDKMVHRAYSDFFDVINSDYEEYSVEEKQCALKNDMRFWDKWMAERRKVSAQLPMPLKKVYDNCTNNLKRRKLIQIKSRYWGYGICSSFELDCILKKDCSDEELFSYDYQTRYDALLIK</sequence>
<accession>A0A5B3GI73</accession>
<dbReference type="RefSeq" id="WP_149886148.1">
    <property type="nucleotide sequence ID" value="NZ_VVXJ01000036.1"/>
</dbReference>
<organism evidence="1 2">
    <name type="scientific">Alistipes shahii</name>
    <dbReference type="NCBI Taxonomy" id="328814"/>
    <lineage>
        <taxon>Bacteria</taxon>
        <taxon>Pseudomonadati</taxon>
        <taxon>Bacteroidota</taxon>
        <taxon>Bacteroidia</taxon>
        <taxon>Bacteroidales</taxon>
        <taxon>Rikenellaceae</taxon>
        <taxon>Alistipes</taxon>
    </lineage>
</organism>
<dbReference type="AlphaFoldDB" id="A0A5B3GI73"/>
<dbReference type="Proteomes" id="UP000322658">
    <property type="component" value="Unassembled WGS sequence"/>
</dbReference>
<protein>
    <submittedName>
        <fullName evidence="1">Uncharacterized protein</fullName>
    </submittedName>
</protein>
<evidence type="ECO:0000313" key="2">
    <source>
        <dbReference type="Proteomes" id="UP000322658"/>
    </source>
</evidence>
<name>A0A5B3GI73_9BACT</name>
<gene>
    <name evidence="1" type="ORF">F2Y07_12845</name>
</gene>